<dbReference type="PANTHER" id="PTHR37017:SF13">
    <property type="entry name" value="AB HYDROLASE-1 DOMAIN-CONTAINING PROTEIN"/>
    <property type="match status" value="1"/>
</dbReference>
<dbReference type="AlphaFoldDB" id="A0AAD9IA29"/>
<feature type="domain" description="AB hydrolase-1" evidence="1">
    <location>
        <begin position="6"/>
        <end position="236"/>
    </location>
</feature>
<dbReference type="Pfam" id="PF12697">
    <property type="entry name" value="Abhydrolase_6"/>
    <property type="match status" value="1"/>
</dbReference>
<accession>A0AAD9IA29</accession>
<proteinExistence type="predicted"/>
<evidence type="ECO:0000313" key="3">
    <source>
        <dbReference type="Proteomes" id="UP001217918"/>
    </source>
</evidence>
<dbReference type="SUPFAM" id="SSF53474">
    <property type="entry name" value="alpha/beta-Hydrolases"/>
    <property type="match status" value="1"/>
</dbReference>
<evidence type="ECO:0000259" key="1">
    <source>
        <dbReference type="Pfam" id="PF12697"/>
    </source>
</evidence>
<dbReference type="Gene3D" id="3.40.50.1820">
    <property type="entry name" value="alpha/beta hydrolase"/>
    <property type="match status" value="1"/>
</dbReference>
<dbReference type="PANTHER" id="PTHR37017">
    <property type="entry name" value="AB HYDROLASE-1 DOMAIN-CONTAINING PROTEIN-RELATED"/>
    <property type="match status" value="1"/>
</dbReference>
<dbReference type="InterPro" id="IPR052897">
    <property type="entry name" value="Sec-Metab_Biosynth_Hydrolase"/>
</dbReference>
<protein>
    <recommendedName>
        <fullName evidence="1">AB hydrolase-1 domain-containing protein</fullName>
    </recommendedName>
</protein>
<dbReference type="InterPro" id="IPR000073">
    <property type="entry name" value="AB_hydrolase_1"/>
</dbReference>
<comment type="caution">
    <text evidence="2">The sequence shown here is derived from an EMBL/GenBank/DDBJ whole genome shotgun (WGS) entry which is preliminary data.</text>
</comment>
<gene>
    <name evidence="2" type="ORF">P8C59_007926</name>
</gene>
<sequence length="247" mass="26461">MGLPTILIVPGAWELPHAFDPLMAQLTRAGFDSSVVSLPSVGGTSNPLPGFADDVAQVRTELIKLVSKGQEVVVYCHSYGGVVGSNAVEGLDTKSRASEGKSGGVKALVYASAFMLPKKTSLLDMLGGEPLPWMVVDRDRVYGNASMIQEVAFNDLSEKDAAHWATQMTYTSLSVFTAESAYTPWTGEIPSYYLFGTNDNALPFSYQEKMAAQLPEGSLTESGPSGHCAHLSRPVFVTSILSRWFGA</sequence>
<organism evidence="2 3">
    <name type="scientific">Phyllachora maydis</name>
    <dbReference type="NCBI Taxonomy" id="1825666"/>
    <lineage>
        <taxon>Eukaryota</taxon>
        <taxon>Fungi</taxon>
        <taxon>Dikarya</taxon>
        <taxon>Ascomycota</taxon>
        <taxon>Pezizomycotina</taxon>
        <taxon>Sordariomycetes</taxon>
        <taxon>Sordariomycetidae</taxon>
        <taxon>Phyllachorales</taxon>
        <taxon>Phyllachoraceae</taxon>
        <taxon>Phyllachora</taxon>
    </lineage>
</organism>
<dbReference type="EMBL" id="JAQQPM010000007">
    <property type="protein sequence ID" value="KAK2073663.1"/>
    <property type="molecule type" value="Genomic_DNA"/>
</dbReference>
<dbReference type="Proteomes" id="UP001217918">
    <property type="component" value="Unassembled WGS sequence"/>
</dbReference>
<name>A0AAD9IA29_9PEZI</name>
<evidence type="ECO:0000313" key="2">
    <source>
        <dbReference type="EMBL" id="KAK2073663.1"/>
    </source>
</evidence>
<reference evidence="2" key="1">
    <citation type="journal article" date="2023" name="Mol. Plant Microbe Interact.">
        <title>Elucidating the Obligate Nature and Biological Capacity of an Invasive Fungal Corn Pathogen.</title>
        <authorList>
            <person name="MacCready J.S."/>
            <person name="Roggenkamp E.M."/>
            <person name="Gdanetz K."/>
            <person name="Chilvers M.I."/>
        </authorList>
    </citation>
    <scope>NUCLEOTIDE SEQUENCE</scope>
    <source>
        <strain evidence="2">PM02</strain>
    </source>
</reference>
<keyword evidence="3" id="KW-1185">Reference proteome</keyword>
<dbReference type="InterPro" id="IPR029058">
    <property type="entry name" value="AB_hydrolase_fold"/>
</dbReference>